<evidence type="ECO:0000259" key="1">
    <source>
        <dbReference type="Pfam" id="PF11008"/>
    </source>
</evidence>
<sequence length="155" mass="16997">MKNFAKMFIVLSVAATGLMSTKPTPVRTLKTVAGAADSTFIYVYRTGQFNGATANWSVFLDGEKKCKLSNNRFMKLAVAPGKHSITAKIGGVQLFKKETEVEIEAEAGGSYYIACNIKQSITRARLEMLEVTKGTANKQMEGMVLDNCQEKLDKD</sequence>
<dbReference type="InterPro" id="IPR022548">
    <property type="entry name" value="DUF2846"/>
</dbReference>
<comment type="caution">
    <text evidence="2">The sequence shown here is derived from an EMBL/GenBank/DDBJ whole genome shotgun (WGS) entry which is preliminary data.</text>
</comment>
<dbReference type="Proteomes" id="UP001165367">
    <property type="component" value="Unassembled WGS sequence"/>
</dbReference>
<evidence type="ECO:0000313" key="3">
    <source>
        <dbReference type="Proteomes" id="UP001165367"/>
    </source>
</evidence>
<dbReference type="EMBL" id="JAKLTR010000026">
    <property type="protein sequence ID" value="MCG2617840.1"/>
    <property type="molecule type" value="Genomic_DNA"/>
</dbReference>
<gene>
    <name evidence="2" type="ORF">LZZ85_26300</name>
</gene>
<dbReference type="RefSeq" id="WP_237876706.1">
    <property type="nucleotide sequence ID" value="NZ_JAKLTR010000026.1"/>
</dbReference>
<evidence type="ECO:0000313" key="2">
    <source>
        <dbReference type="EMBL" id="MCG2617840.1"/>
    </source>
</evidence>
<name>A0ABS9KZT4_9BACT</name>
<reference evidence="2" key="1">
    <citation type="submission" date="2022-01" db="EMBL/GenBank/DDBJ databases">
        <authorList>
            <person name="Jo J.-H."/>
            <person name="Im W.-T."/>
        </authorList>
    </citation>
    <scope>NUCLEOTIDE SEQUENCE</scope>
    <source>
        <strain evidence="2">NA20</strain>
    </source>
</reference>
<organism evidence="2 3">
    <name type="scientific">Terrimonas ginsenosidimutans</name>
    <dbReference type="NCBI Taxonomy" id="2908004"/>
    <lineage>
        <taxon>Bacteria</taxon>
        <taxon>Pseudomonadati</taxon>
        <taxon>Bacteroidota</taxon>
        <taxon>Chitinophagia</taxon>
        <taxon>Chitinophagales</taxon>
        <taxon>Chitinophagaceae</taxon>
        <taxon>Terrimonas</taxon>
    </lineage>
</organism>
<proteinExistence type="predicted"/>
<feature type="domain" description="DUF2846" evidence="1">
    <location>
        <begin position="36"/>
        <end position="120"/>
    </location>
</feature>
<dbReference type="Pfam" id="PF11008">
    <property type="entry name" value="DUF2846"/>
    <property type="match status" value="1"/>
</dbReference>
<protein>
    <submittedName>
        <fullName evidence="2">DUF2846 domain-containing protein</fullName>
    </submittedName>
</protein>
<keyword evidence="3" id="KW-1185">Reference proteome</keyword>
<accession>A0ABS9KZT4</accession>